<feature type="transmembrane region" description="Helical" evidence="1">
    <location>
        <begin position="180"/>
        <end position="197"/>
    </location>
</feature>
<evidence type="ECO:0000313" key="2">
    <source>
        <dbReference type="EMBL" id="MBB5742767.1"/>
    </source>
</evidence>
<feature type="transmembrane region" description="Helical" evidence="1">
    <location>
        <begin position="284"/>
        <end position="301"/>
    </location>
</feature>
<keyword evidence="1" id="KW-0812">Transmembrane</keyword>
<organism evidence="2 3">
    <name type="scientific">Microbacterium ginsengiterrae</name>
    <dbReference type="NCBI Taxonomy" id="546115"/>
    <lineage>
        <taxon>Bacteria</taxon>
        <taxon>Bacillati</taxon>
        <taxon>Actinomycetota</taxon>
        <taxon>Actinomycetes</taxon>
        <taxon>Micrococcales</taxon>
        <taxon>Microbacteriaceae</taxon>
        <taxon>Microbacterium</taxon>
    </lineage>
</organism>
<evidence type="ECO:0000313" key="3">
    <source>
        <dbReference type="Proteomes" id="UP000517712"/>
    </source>
</evidence>
<accession>A0A7W9FB38</accession>
<feature type="transmembrane region" description="Helical" evidence="1">
    <location>
        <begin position="147"/>
        <end position="168"/>
    </location>
</feature>
<protein>
    <submittedName>
        <fullName evidence="2">Multisubunit Na+/H+ antiporter MnhF subunit</fullName>
    </submittedName>
</protein>
<feature type="transmembrane region" description="Helical" evidence="1">
    <location>
        <begin position="203"/>
        <end position="223"/>
    </location>
</feature>
<feature type="transmembrane region" description="Helical" evidence="1">
    <location>
        <begin position="118"/>
        <end position="135"/>
    </location>
</feature>
<feature type="transmembrane region" description="Helical" evidence="1">
    <location>
        <begin position="339"/>
        <end position="358"/>
    </location>
</feature>
<reference evidence="2 3" key="1">
    <citation type="submission" date="2020-08" db="EMBL/GenBank/DDBJ databases">
        <title>Sequencing the genomes of 1000 actinobacteria strains.</title>
        <authorList>
            <person name="Klenk H.-P."/>
        </authorList>
    </citation>
    <scope>NUCLEOTIDE SEQUENCE [LARGE SCALE GENOMIC DNA]</scope>
    <source>
        <strain evidence="2 3">DSM 24823</strain>
    </source>
</reference>
<proteinExistence type="predicted"/>
<dbReference type="RefSeq" id="WP_184282335.1">
    <property type="nucleotide sequence ID" value="NZ_BAAAPG010000001.1"/>
</dbReference>
<feature type="transmembrane region" description="Helical" evidence="1">
    <location>
        <begin position="230"/>
        <end position="252"/>
    </location>
</feature>
<keyword evidence="3" id="KW-1185">Reference proteome</keyword>
<sequence length="501" mass="53329">MRGTWWREAGGWALAALIAAVTTAQLASTARSELLLRDGDSLVVALLVRSVGDGEPFDWAMSTVLFIPEIVVFAVLWLVGTALSLEVNALLVLNGIVNIVALYGAIRFAAGRRRTGRAPVGWSVVALLAICLIATTETSASRDALELASLITTTTYYAGTVIAVLLSAGLVRRAFDHDSAGRRLPIWLGIVALVSVLSNPLYIGWAAVPLGAILLVAAVYPGARRRALPLLWALSAGSVLGLLARIPLSAWIANDGTGYAQPAMWPESVRYYGDLLALRLSTPLGWAGCLLLVALFVFAVLRSVRADDAGARVLAISAWVVPLVVVIGMVVLGTHAARYLQPVVFLPALALVASPRALRVPRRAALWATAAASVALVVAAGLSVPRMVPATRPSADLRCVDDWVSASGRVGAGQFWTVRLPKLHLSDASQLVQVDHQLNAYAWLTNRADFRTREVTFLIEDAQSTPWSLGVDDLPIDAIACGQYTIHDFGTRALPLGPPRS</sequence>
<name>A0A7W9FB38_9MICO</name>
<feature type="transmembrane region" description="Helical" evidence="1">
    <location>
        <begin position="89"/>
        <end position="106"/>
    </location>
</feature>
<dbReference type="Proteomes" id="UP000517712">
    <property type="component" value="Unassembled WGS sequence"/>
</dbReference>
<comment type="caution">
    <text evidence="2">The sequence shown here is derived from an EMBL/GenBank/DDBJ whole genome shotgun (WGS) entry which is preliminary data.</text>
</comment>
<feature type="transmembrane region" description="Helical" evidence="1">
    <location>
        <begin position="64"/>
        <end position="83"/>
    </location>
</feature>
<keyword evidence="1" id="KW-1133">Transmembrane helix</keyword>
<evidence type="ECO:0000256" key="1">
    <source>
        <dbReference type="SAM" id="Phobius"/>
    </source>
</evidence>
<dbReference type="EMBL" id="JACHMU010000001">
    <property type="protein sequence ID" value="MBB5742767.1"/>
    <property type="molecule type" value="Genomic_DNA"/>
</dbReference>
<dbReference type="AlphaFoldDB" id="A0A7W9FB38"/>
<feature type="transmembrane region" description="Helical" evidence="1">
    <location>
        <begin position="365"/>
        <end position="384"/>
    </location>
</feature>
<gene>
    <name evidence="2" type="ORF">HD600_001264</name>
</gene>
<keyword evidence="1" id="KW-0472">Membrane</keyword>
<feature type="transmembrane region" description="Helical" evidence="1">
    <location>
        <begin position="313"/>
        <end position="333"/>
    </location>
</feature>